<evidence type="ECO:0000313" key="4">
    <source>
        <dbReference type="Proteomes" id="UP000185841"/>
    </source>
</evidence>
<dbReference type="PANTHER" id="PTHR43581:SF3">
    <property type="entry name" value="AAA+ ATPASE DOMAIN-CONTAINING PROTEIN"/>
    <property type="match status" value="1"/>
</dbReference>
<evidence type="ECO:0000259" key="2">
    <source>
        <dbReference type="Pfam" id="PF20469"/>
    </source>
</evidence>
<dbReference type="GO" id="GO:0004519">
    <property type="term" value="F:endonuclease activity"/>
    <property type="evidence" value="ECO:0007669"/>
    <property type="project" value="UniProtKB-KW"/>
</dbReference>
<dbReference type="Gene3D" id="3.40.50.300">
    <property type="entry name" value="P-loop containing nucleotide triphosphate hydrolases"/>
    <property type="match status" value="2"/>
</dbReference>
<evidence type="ECO:0000313" key="3">
    <source>
        <dbReference type="EMBL" id="SIQ30440.1"/>
    </source>
</evidence>
<sequence length="573" mass="63812">MKIRRIQIHNFRSIIDADIEAHDYTMLVGANNAGKSNIFGAIRAFYEDIKWSADDFPKVGATDRESWVELTFLLSDDEWQGLADKYKEGAKAQELSVRRYFASATREVKSTQSNIHAVVGGEPEKELFYGAKNISTAKVGSLIYIPALTTPTEQMKTSGPSPLRDMLNFMFKQLVASSAAYKALEGAFGALNDEARGEQGFLSRISGPINDAISHWGVRFDMGVNPISPEEITKNLVRHGFVDAMLGDTVFALERYGHGFQRSFLYELMKLAPTFVEVKSNEKKGFDSDFTLILFEEPEAFLHPSQQENMGFNLRRLGGAVGQQVLITTHSSTFVGKAADDLCQIVRVRREDGVSTAAQIPREKLSGVLGEGASLVNALRAFVDDQTVGEEQKGAARDLLKGAPDDEEIAAQEERFRYQLWLDSERASMFFAERILLVEGATEKALFTYLLARDWNHLARHRIAVVDVLGKFNFHRYMALLGGFSVPYGMMLDDDNDKNHHRAINEMLVSRALGGSVAAPVLLKGCMEHFLGVKLPGRDDKKPVEILKALEGNIIQKERLLALYESFVKALAL</sequence>
<accession>A0A1N6RNH9</accession>
<organism evidence="3 4">
    <name type="scientific">Aquipseudomonas alcaligenes</name>
    <name type="common">Pseudomonas alcaligenes</name>
    <dbReference type="NCBI Taxonomy" id="43263"/>
    <lineage>
        <taxon>Bacteria</taxon>
        <taxon>Pseudomonadati</taxon>
        <taxon>Pseudomonadota</taxon>
        <taxon>Gammaproteobacteria</taxon>
        <taxon>Pseudomonadales</taxon>
        <taxon>Pseudomonadaceae</taxon>
        <taxon>Aquipseudomonas</taxon>
    </lineage>
</organism>
<dbReference type="AlphaFoldDB" id="A0A1N6RNH9"/>
<keyword evidence="3" id="KW-0540">Nuclease</keyword>
<dbReference type="SUPFAM" id="SSF52540">
    <property type="entry name" value="P-loop containing nucleoside triphosphate hydrolases"/>
    <property type="match status" value="1"/>
</dbReference>
<feature type="domain" description="Endonuclease GajA/Old nuclease/RecF-like AAA" evidence="1">
    <location>
        <begin position="1"/>
        <end position="49"/>
    </location>
</feature>
<dbReference type="InterPro" id="IPR027417">
    <property type="entry name" value="P-loop_NTPase"/>
</dbReference>
<dbReference type="PANTHER" id="PTHR43581">
    <property type="entry name" value="ATP/GTP PHOSPHATASE"/>
    <property type="match status" value="1"/>
</dbReference>
<gene>
    <name evidence="3" type="ORF">SAMN05878282_10392</name>
</gene>
<keyword evidence="3" id="KW-0255">Endonuclease</keyword>
<keyword evidence="3" id="KW-0378">Hydrolase</keyword>
<feature type="domain" description="Endonuclease GajA/Old nuclease/RecF-like AAA" evidence="1">
    <location>
        <begin position="235"/>
        <end position="335"/>
    </location>
</feature>
<dbReference type="InterPro" id="IPR034139">
    <property type="entry name" value="TOPRIM_OLD"/>
</dbReference>
<reference evidence="3 4" key="1">
    <citation type="submission" date="2017-01" db="EMBL/GenBank/DDBJ databases">
        <authorList>
            <person name="Mah S.A."/>
            <person name="Swanson W.J."/>
            <person name="Moy G.W."/>
            <person name="Vacquier V.D."/>
        </authorList>
    </citation>
    <scope>NUCLEOTIDE SEQUENCE [LARGE SCALE GENOMIC DNA]</scope>
    <source>
        <strain evidence="3 4">RU36E</strain>
    </source>
</reference>
<proteinExistence type="predicted"/>
<protein>
    <submittedName>
        <fullName evidence="3">Predicted ATP-dependent endonuclease of the OLD family, contains P-loop ATPase and TOPRIM domains</fullName>
    </submittedName>
</protein>
<dbReference type="Pfam" id="PF20469">
    <property type="entry name" value="OLD-like_TOPRIM"/>
    <property type="match status" value="1"/>
</dbReference>
<name>A0A1N6RNH9_AQUAC</name>
<evidence type="ECO:0000259" key="1">
    <source>
        <dbReference type="Pfam" id="PF13175"/>
    </source>
</evidence>
<dbReference type="EMBL" id="FTMP01000003">
    <property type="protein sequence ID" value="SIQ30440.1"/>
    <property type="molecule type" value="Genomic_DNA"/>
</dbReference>
<dbReference type="Pfam" id="PF13175">
    <property type="entry name" value="AAA_15"/>
    <property type="match status" value="2"/>
</dbReference>
<feature type="domain" description="OLD protein-like TOPRIM" evidence="2">
    <location>
        <begin position="430"/>
        <end position="495"/>
    </location>
</feature>
<dbReference type="InterPro" id="IPR051396">
    <property type="entry name" value="Bact_Antivir_Def_Nuclease"/>
</dbReference>
<dbReference type="Proteomes" id="UP000185841">
    <property type="component" value="Unassembled WGS sequence"/>
</dbReference>
<dbReference type="InterPro" id="IPR041685">
    <property type="entry name" value="AAA_GajA/Old/RecF-like"/>
</dbReference>
<dbReference type="CDD" id="cd01026">
    <property type="entry name" value="TOPRIM_OLD"/>
    <property type="match status" value="1"/>
</dbReference>
<dbReference type="RefSeq" id="WP_076426084.1">
    <property type="nucleotide sequence ID" value="NZ_FTMP01000003.1"/>
</dbReference>